<dbReference type="PANTHER" id="PTHR23132:SF23">
    <property type="entry name" value="D-ALANINE--D-ALANINE LIGASE B"/>
    <property type="match status" value="1"/>
</dbReference>
<keyword evidence="4" id="KW-0547">Nucleotide-binding</keyword>
<dbReference type="Gene3D" id="3.40.50.20">
    <property type="match status" value="1"/>
</dbReference>
<dbReference type="Pfam" id="PF07478">
    <property type="entry name" value="Dala_Dala_lig_C"/>
    <property type="match status" value="2"/>
</dbReference>
<dbReference type="GO" id="GO:0008716">
    <property type="term" value="F:D-alanine-D-alanine ligase activity"/>
    <property type="evidence" value="ECO:0007669"/>
    <property type="project" value="UniProtKB-EC"/>
</dbReference>
<keyword evidence="4" id="KW-0067">ATP-binding</keyword>
<organism evidence="6 7">
    <name type="scientific">Candidatus Cardinium hertigii</name>
    <dbReference type="NCBI Taxonomy" id="247481"/>
    <lineage>
        <taxon>Bacteria</taxon>
        <taxon>Pseudomonadati</taxon>
        <taxon>Bacteroidota</taxon>
        <taxon>Cytophagia</taxon>
        <taxon>Cytophagales</taxon>
        <taxon>Amoebophilaceae</taxon>
        <taxon>Candidatus Cardinium</taxon>
    </lineage>
</organism>
<dbReference type="GO" id="GO:0046872">
    <property type="term" value="F:metal ion binding"/>
    <property type="evidence" value="ECO:0007669"/>
    <property type="project" value="InterPro"/>
</dbReference>
<dbReference type="AlphaFoldDB" id="A0A2Z3LI11"/>
<dbReference type="EC" id="6.3.2.4" evidence="6"/>
<proteinExistence type="inferred from homology"/>
<gene>
    <name evidence="6" type="primary">ddlA_2</name>
    <name evidence="6" type="ORF">DK880_00854</name>
</gene>
<dbReference type="Proteomes" id="UP000245872">
    <property type="component" value="Chromosome"/>
</dbReference>
<feature type="domain" description="ATP-grasp" evidence="5">
    <location>
        <begin position="173"/>
        <end position="453"/>
    </location>
</feature>
<evidence type="ECO:0000256" key="4">
    <source>
        <dbReference type="PROSITE-ProRule" id="PRU00409"/>
    </source>
</evidence>
<keyword evidence="2 6" id="KW-0436">Ligase</keyword>
<dbReference type="Gene3D" id="3.30.1490.20">
    <property type="entry name" value="ATP-grasp fold, A domain"/>
    <property type="match status" value="1"/>
</dbReference>
<dbReference type="InterPro" id="IPR013815">
    <property type="entry name" value="ATP_grasp_subdomain_1"/>
</dbReference>
<evidence type="ECO:0000313" key="6">
    <source>
        <dbReference type="EMBL" id="AWN82155.1"/>
    </source>
</evidence>
<dbReference type="SUPFAM" id="SSF56059">
    <property type="entry name" value="Glutathione synthetase ATP-binding domain-like"/>
    <property type="match status" value="2"/>
</dbReference>
<evidence type="ECO:0000313" key="7">
    <source>
        <dbReference type="Proteomes" id="UP000245872"/>
    </source>
</evidence>
<dbReference type="SUPFAM" id="SSF52440">
    <property type="entry name" value="PreATP-grasp domain"/>
    <property type="match status" value="1"/>
</dbReference>
<dbReference type="PROSITE" id="PS50975">
    <property type="entry name" value="ATP_GRASP"/>
    <property type="match status" value="1"/>
</dbReference>
<evidence type="ECO:0000256" key="2">
    <source>
        <dbReference type="ARBA" id="ARBA00022598"/>
    </source>
</evidence>
<evidence type="ECO:0000256" key="3">
    <source>
        <dbReference type="ARBA" id="ARBA00023316"/>
    </source>
</evidence>
<dbReference type="Pfam" id="PF01820">
    <property type="entry name" value="Dala_Dala_lig_N"/>
    <property type="match status" value="1"/>
</dbReference>
<accession>A0A2Z3LI11</accession>
<sequence length="478" mass="53602">MLKEKWIHAYLNNKMKSTPIRVGLFFGGASREREASFLGGRTLYDYLDRNCFEPVPVFVDSLGNFILIHWQYLYHGSIRECYPPPAPNTTFWGIPLYVESCVSKDEAEAYTATIGKKIAPEEFASYFDVAFLCLYGPYGEDGSIQGILQWYQMPYTGSGLLPAALGLNKIVQQPLLKNAGFLVAPSYPLSQQQWLHTTATNTTNGLLEQVIATIGIPFVVKSSKQGSSIGVTIVQEADPTAFAAALNSAFFMEELDYTTWQTMAKKEWLHKLIDIRNGIGFPLLIDQQIFYKPATLLEYIETHFQNTKQPLWLMSAQAETAILLEAYIEGREFSCVVLEDEKGKPIALPPTEILKGGMLFDYRAKYLPGIIGKQTPINVEPALLQTIRAVVTAAFQLLHCQVYARIDGFLTKENQIFLNDPNTTVGIHPSSHLFHQAATIGLNPTQLLTFIIKRSLETRKEEGFLNASVLLKRLKARL</sequence>
<name>A0A2Z3LI11_9BACT</name>
<evidence type="ECO:0000259" key="5">
    <source>
        <dbReference type="PROSITE" id="PS50975"/>
    </source>
</evidence>
<dbReference type="GO" id="GO:0005524">
    <property type="term" value="F:ATP binding"/>
    <property type="evidence" value="ECO:0007669"/>
    <property type="project" value="UniProtKB-UniRule"/>
</dbReference>
<dbReference type="InterPro" id="IPR016185">
    <property type="entry name" value="PreATP-grasp_dom_sf"/>
</dbReference>
<dbReference type="GO" id="GO:0071555">
    <property type="term" value="P:cell wall organization"/>
    <property type="evidence" value="ECO:0007669"/>
    <property type="project" value="UniProtKB-KW"/>
</dbReference>
<dbReference type="InterPro" id="IPR011095">
    <property type="entry name" value="Dala_Dala_lig_C"/>
</dbReference>
<protein>
    <submittedName>
        <fullName evidence="6">D-alanine--D-alanine ligase A</fullName>
        <ecNumber evidence="6">6.3.2.4</ecNumber>
    </submittedName>
</protein>
<dbReference type="EMBL" id="CP029619">
    <property type="protein sequence ID" value="AWN82155.1"/>
    <property type="molecule type" value="Genomic_DNA"/>
</dbReference>
<evidence type="ECO:0000256" key="1">
    <source>
        <dbReference type="ARBA" id="ARBA00010871"/>
    </source>
</evidence>
<dbReference type="PANTHER" id="PTHR23132">
    <property type="entry name" value="D-ALANINE--D-ALANINE LIGASE"/>
    <property type="match status" value="1"/>
</dbReference>
<keyword evidence="3" id="KW-0961">Cell wall biogenesis/degradation</keyword>
<keyword evidence="7" id="KW-1185">Reference proteome</keyword>
<dbReference type="InterPro" id="IPR011761">
    <property type="entry name" value="ATP-grasp"/>
</dbReference>
<comment type="similarity">
    <text evidence="1">Belongs to the D-alanine--D-alanine ligase family.</text>
</comment>
<dbReference type="Gene3D" id="3.30.470.20">
    <property type="entry name" value="ATP-grasp fold, B domain"/>
    <property type="match status" value="1"/>
</dbReference>
<dbReference type="InterPro" id="IPR011127">
    <property type="entry name" value="Dala_Dala_lig_N"/>
</dbReference>
<dbReference type="KEGG" id="cher:DK880_00854"/>
<reference evidence="6 7" key="1">
    <citation type="submission" date="2018-05" db="EMBL/GenBank/DDBJ databases">
        <title>Candidatus Cardinium hertigii Genome Assembly.</title>
        <authorList>
            <person name="Showmaker K.C."/>
            <person name="Walden K.O."/>
            <person name="Fields C.J."/>
            <person name="Lambert K.N."/>
            <person name="Hudson M.E."/>
        </authorList>
    </citation>
    <scope>NUCLEOTIDE SEQUENCE [LARGE SCALE GENOMIC DNA]</scope>
    <source>
        <strain evidence="7">cHgTN10</strain>
    </source>
</reference>